<evidence type="ECO:0000256" key="4">
    <source>
        <dbReference type="ARBA" id="ARBA00022741"/>
    </source>
</evidence>
<feature type="transmembrane region" description="Helical" evidence="8">
    <location>
        <begin position="30"/>
        <end position="51"/>
    </location>
</feature>
<dbReference type="CDD" id="cd06581">
    <property type="entry name" value="TM_PBP1_LivM_like"/>
    <property type="match status" value="1"/>
</dbReference>
<sequence>MSDALKTTLGIAGAAAVVLAAPQLVANPYQLGIVTIFFLSATVALGLNVLVGFSGLFSLGQAGFYGIGAYAAALISLRYDLPLALGVTLPAAGAAAVAAALAYPTVRVRGFYLAVITIAFGVVVQSGAVEWVSLTGGPMGLIGVKLPPIVWGLERLTPTGLYYVIGAVFVGALALTRNLARSRYGRAFRAVAQSETAARALGIDPAATRTLSFALSAAFAGAAGALYAYLNQYVSPETFGFLDSVRYLLMVIIGGAGTWLGPVFGAALLTVLPEAFQSLAEWQTFGYGALLAIAIFFVPNGLVGLFDSAVRRLRDRPRALETGPWPAEGVDLTDILPARPAADVPALEIRGVGVRFGGLTALDNFSGEVRAGSVHGIIGPNGAGKSTLLNVISGFYRPSEGAIRLFGEPLDPNGGHARAGLARTFQNTELFGDLSALDNVRAGFHDGSRANLIDALLRSPRQIREDRSDLDRARRLLAYVGLSDFADVRASHLPFGHQRRLEIARALALGPRVLLLDEPAAGLTHAEILGLGRLIRDLAARGVTVLLVEHHVDLIFAVCEQVTVLDYGKLVMSGAGEEAQRDPRVRAAYLGAAPVVEHAAEAVQP</sequence>
<keyword evidence="5 10" id="KW-0067">ATP-binding</keyword>
<comment type="subcellular location">
    <subcellularLocation>
        <location evidence="1">Cell membrane</location>
        <topology evidence="1">Multi-pass membrane protein</topology>
    </subcellularLocation>
</comment>
<evidence type="ECO:0000313" key="10">
    <source>
        <dbReference type="EMBL" id="MFD1333132.1"/>
    </source>
</evidence>
<organism evidence="10 11">
    <name type="scientific">Methylopila musalis</name>
    <dbReference type="NCBI Taxonomy" id="1134781"/>
    <lineage>
        <taxon>Bacteria</taxon>
        <taxon>Pseudomonadati</taxon>
        <taxon>Pseudomonadota</taxon>
        <taxon>Alphaproteobacteria</taxon>
        <taxon>Hyphomicrobiales</taxon>
        <taxon>Methylopilaceae</taxon>
        <taxon>Methylopila</taxon>
    </lineage>
</organism>
<evidence type="ECO:0000256" key="8">
    <source>
        <dbReference type="SAM" id="Phobius"/>
    </source>
</evidence>
<evidence type="ECO:0000259" key="9">
    <source>
        <dbReference type="PROSITE" id="PS50893"/>
    </source>
</evidence>
<dbReference type="PANTHER" id="PTHR30482:SF20">
    <property type="entry name" value="HIGH-AFFINITY BRANCHED-CHAIN AMINO ACID TRANSPORT SYSTEM PERMEASE PROTEIN LIVM"/>
    <property type="match status" value="1"/>
</dbReference>
<feature type="transmembrane region" description="Helical" evidence="8">
    <location>
        <begin position="56"/>
        <end position="77"/>
    </location>
</feature>
<evidence type="ECO:0000256" key="5">
    <source>
        <dbReference type="ARBA" id="ARBA00022840"/>
    </source>
</evidence>
<dbReference type="RefSeq" id="WP_378776411.1">
    <property type="nucleotide sequence ID" value="NZ_JBHTMX010000172.1"/>
</dbReference>
<dbReference type="SMART" id="SM00382">
    <property type="entry name" value="AAA"/>
    <property type="match status" value="1"/>
</dbReference>
<feature type="domain" description="ABC transporter" evidence="9">
    <location>
        <begin position="347"/>
        <end position="592"/>
    </location>
</feature>
<accession>A0ABW3Z9Z5</accession>
<evidence type="ECO:0000256" key="7">
    <source>
        <dbReference type="ARBA" id="ARBA00023136"/>
    </source>
</evidence>
<proteinExistence type="predicted"/>
<dbReference type="Pfam" id="PF02653">
    <property type="entry name" value="BPD_transp_2"/>
    <property type="match status" value="1"/>
</dbReference>
<dbReference type="PROSITE" id="PS50893">
    <property type="entry name" value="ABC_TRANSPORTER_2"/>
    <property type="match status" value="1"/>
</dbReference>
<comment type="caution">
    <text evidence="10">The sequence shown here is derived from an EMBL/GenBank/DDBJ whole genome shotgun (WGS) entry which is preliminary data.</text>
</comment>
<feature type="transmembrane region" description="Helical" evidence="8">
    <location>
        <begin position="284"/>
        <end position="306"/>
    </location>
</feature>
<keyword evidence="3 8" id="KW-0812">Transmembrane</keyword>
<keyword evidence="11" id="KW-1185">Reference proteome</keyword>
<name>A0ABW3Z9Z5_9HYPH</name>
<dbReference type="InterPro" id="IPR001851">
    <property type="entry name" value="ABC_transp_permease"/>
</dbReference>
<feature type="transmembrane region" description="Helical" evidence="8">
    <location>
        <begin position="110"/>
        <end position="129"/>
    </location>
</feature>
<dbReference type="EMBL" id="JBHTMX010000172">
    <property type="protein sequence ID" value="MFD1333132.1"/>
    <property type="molecule type" value="Genomic_DNA"/>
</dbReference>
<dbReference type="InterPro" id="IPR003439">
    <property type="entry name" value="ABC_transporter-like_ATP-bd"/>
</dbReference>
<keyword evidence="6 8" id="KW-1133">Transmembrane helix</keyword>
<feature type="transmembrane region" description="Helical" evidence="8">
    <location>
        <begin position="250"/>
        <end position="272"/>
    </location>
</feature>
<dbReference type="GO" id="GO:0005524">
    <property type="term" value="F:ATP binding"/>
    <property type="evidence" value="ECO:0007669"/>
    <property type="project" value="UniProtKB-KW"/>
</dbReference>
<dbReference type="SUPFAM" id="SSF52540">
    <property type="entry name" value="P-loop containing nucleoside triphosphate hydrolases"/>
    <property type="match status" value="1"/>
</dbReference>
<dbReference type="InterPro" id="IPR027417">
    <property type="entry name" value="P-loop_NTPase"/>
</dbReference>
<evidence type="ECO:0000256" key="2">
    <source>
        <dbReference type="ARBA" id="ARBA00022475"/>
    </source>
</evidence>
<dbReference type="Proteomes" id="UP001597171">
    <property type="component" value="Unassembled WGS sequence"/>
</dbReference>
<reference evidence="11" key="1">
    <citation type="journal article" date="2019" name="Int. J. Syst. Evol. Microbiol.">
        <title>The Global Catalogue of Microorganisms (GCM) 10K type strain sequencing project: providing services to taxonomists for standard genome sequencing and annotation.</title>
        <authorList>
            <consortium name="The Broad Institute Genomics Platform"/>
            <consortium name="The Broad Institute Genome Sequencing Center for Infectious Disease"/>
            <person name="Wu L."/>
            <person name="Ma J."/>
        </authorList>
    </citation>
    <scope>NUCLEOTIDE SEQUENCE [LARGE SCALE GENOMIC DNA]</scope>
    <source>
        <strain evidence="11">CCUG 61696</strain>
    </source>
</reference>
<feature type="transmembrane region" description="Helical" evidence="8">
    <location>
        <begin position="211"/>
        <end position="230"/>
    </location>
</feature>
<dbReference type="Pfam" id="PF00005">
    <property type="entry name" value="ABC_tran"/>
    <property type="match status" value="1"/>
</dbReference>
<dbReference type="InterPro" id="IPR043428">
    <property type="entry name" value="LivM-like"/>
</dbReference>
<feature type="transmembrane region" description="Helical" evidence="8">
    <location>
        <begin position="83"/>
        <end position="103"/>
    </location>
</feature>
<dbReference type="InterPro" id="IPR003593">
    <property type="entry name" value="AAA+_ATPase"/>
</dbReference>
<evidence type="ECO:0000256" key="3">
    <source>
        <dbReference type="ARBA" id="ARBA00022692"/>
    </source>
</evidence>
<dbReference type="CDD" id="cd03219">
    <property type="entry name" value="ABC_Mj1267_LivG_branched"/>
    <property type="match status" value="1"/>
</dbReference>
<feature type="transmembrane region" description="Helical" evidence="8">
    <location>
        <begin position="160"/>
        <end position="180"/>
    </location>
</feature>
<evidence type="ECO:0000313" key="11">
    <source>
        <dbReference type="Proteomes" id="UP001597171"/>
    </source>
</evidence>
<protein>
    <submittedName>
        <fullName evidence="10">ATP-binding cassette domain-containing protein</fullName>
    </submittedName>
</protein>
<keyword evidence="4" id="KW-0547">Nucleotide-binding</keyword>
<dbReference type="PANTHER" id="PTHR30482">
    <property type="entry name" value="HIGH-AFFINITY BRANCHED-CHAIN AMINO ACID TRANSPORT SYSTEM PERMEASE"/>
    <property type="match status" value="1"/>
</dbReference>
<evidence type="ECO:0000256" key="6">
    <source>
        <dbReference type="ARBA" id="ARBA00022989"/>
    </source>
</evidence>
<keyword evidence="2" id="KW-1003">Cell membrane</keyword>
<keyword evidence="7 8" id="KW-0472">Membrane</keyword>
<evidence type="ECO:0000256" key="1">
    <source>
        <dbReference type="ARBA" id="ARBA00004651"/>
    </source>
</evidence>
<dbReference type="Gene3D" id="3.40.50.300">
    <property type="entry name" value="P-loop containing nucleotide triphosphate hydrolases"/>
    <property type="match status" value="1"/>
</dbReference>
<gene>
    <name evidence="10" type="ORF">ACFQ4O_14100</name>
</gene>